<comment type="caution">
    <text evidence="2">The sequence shown here is derived from an EMBL/GenBank/DDBJ whole genome shotgun (WGS) entry which is preliminary data.</text>
</comment>
<evidence type="ECO:0000313" key="2">
    <source>
        <dbReference type="EMBL" id="OWY95326.1"/>
    </source>
</evidence>
<evidence type="ECO:0000256" key="1">
    <source>
        <dbReference type="SAM" id="MobiDB-lite"/>
    </source>
</evidence>
<accession>A0A225US13</accession>
<dbReference type="Proteomes" id="UP000198211">
    <property type="component" value="Unassembled WGS sequence"/>
</dbReference>
<dbReference type="EMBL" id="NBNE01013085">
    <property type="protein sequence ID" value="OWY95326.1"/>
    <property type="molecule type" value="Genomic_DNA"/>
</dbReference>
<name>A0A225US13_9STRA</name>
<reference evidence="3" key="1">
    <citation type="submission" date="2017-03" db="EMBL/GenBank/DDBJ databases">
        <title>Phytopthora megakarya and P. palmivora, two closely related causual agents of cacao black pod achieved similar genome size and gene model numbers by different mechanisms.</title>
        <authorList>
            <person name="Ali S."/>
            <person name="Shao J."/>
            <person name="Larry D.J."/>
            <person name="Kronmiller B."/>
            <person name="Shen D."/>
            <person name="Strem M.D."/>
            <person name="Melnick R.L."/>
            <person name="Guiltinan M.J."/>
            <person name="Tyler B.M."/>
            <person name="Meinhardt L.W."/>
            <person name="Bailey B.A."/>
        </authorList>
    </citation>
    <scope>NUCLEOTIDE SEQUENCE [LARGE SCALE GENOMIC DNA]</scope>
    <source>
        <strain evidence="3">zdho120</strain>
    </source>
</reference>
<feature type="region of interest" description="Disordered" evidence="1">
    <location>
        <begin position="36"/>
        <end position="88"/>
    </location>
</feature>
<keyword evidence="3" id="KW-1185">Reference proteome</keyword>
<feature type="compositionally biased region" description="Basic and acidic residues" evidence="1">
    <location>
        <begin position="54"/>
        <end position="67"/>
    </location>
</feature>
<sequence length="88" mass="9664">MAIRNRPGAASENFFDFVRKDTGNLPVTTRLQARSKPKRVRFADETSVTGGEDVAQREEANVLRGEESLCASEPPRVSGPERALYAKG</sequence>
<gene>
    <name evidence="2" type="ORF">PHMEG_00034700</name>
</gene>
<organism evidence="2 3">
    <name type="scientific">Phytophthora megakarya</name>
    <dbReference type="NCBI Taxonomy" id="4795"/>
    <lineage>
        <taxon>Eukaryota</taxon>
        <taxon>Sar</taxon>
        <taxon>Stramenopiles</taxon>
        <taxon>Oomycota</taxon>
        <taxon>Peronosporomycetes</taxon>
        <taxon>Peronosporales</taxon>
        <taxon>Peronosporaceae</taxon>
        <taxon>Phytophthora</taxon>
    </lineage>
</organism>
<dbReference type="AlphaFoldDB" id="A0A225US13"/>
<evidence type="ECO:0000313" key="3">
    <source>
        <dbReference type="Proteomes" id="UP000198211"/>
    </source>
</evidence>
<protein>
    <submittedName>
        <fullName evidence="2">Uncharacterized protein</fullName>
    </submittedName>
</protein>
<proteinExistence type="predicted"/>